<dbReference type="Pfam" id="PF13581">
    <property type="entry name" value="HATPase_c_2"/>
    <property type="match status" value="1"/>
</dbReference>
<gene>
    <name evidence="3" type="ORF">KGA66_23450</name>
</gene>
<dbReference type="GO" id="GO:0004674">
    <property type="term" value="F:protein serine/threonine kinase activity"/>
    <property type="evidence" value="ECO:0007669"/>
    <property type="project" value="UniProtKB-KW"/>
</dbReference>
<evidence type="ECO:0000313" key="3">
    <source>
        <dbReference type="EMBL" id="MBS2966020.1"/>
    </source>
</evidence>
<dbReference type="Proteomes" id="UP000677913">
    <property type="component" value="Unassembled WGS sequence"/>
</dbReference>
<reference evidence="3" key="1">
    <citation type="submission" date="2021-04" db="EMBL/GenBank/DDBJ databases">
        <title>Genome based classification of Actinospica acidithermotolerans sp. nov., an actinobacterium isolated from an Indonesian hot spring.</title>
        <authorList>
            <person name="Kusuma A.B."/>
            <person name="Putra K.E."/>
            <person name="Nafisah S."/>
            <person name="Loh J."/>
            <person name="Nouioui I."/>
            <person name="Goodfellow M."/>
        </authorList>
    </citation>
    <scope>NUCLEOTIDE SEQUENCE</scope>
    <source>
        <strain evidence="3">DSM 45618</strain>
    </source>
</reference>
<dbReference type="GO" id="GO:0005524">
    <property type="term" value="F:ATP binding"/>
    <property type="evidence" value="ECO:0007669"/>
    <property type="project" value="UniProtKB-KW"/>
</dbReference>
<dbReference type="AlphaFoldDB" id="A0A8J7WSM1"/>
<evidence type="ECO:0000313" key="4">
    <source>
        <dbReference type="Proteomes" id="UP000677913"/>
    </source>
</evidence>
<keyword evidence="1" id="KW-0808">Transferase</keyword>
<dbReference type="PANTHER" id="PTHR35526:SF3">
    <property type="entry name" value="ANTI-SIGMA-F FACTOR RSBW"/>
    <property type="match status" value="1"/>
</dbReference>
<keyword evidence="1" id="KW-0418">Kinase</keyword>
<organism evidence="3 4">
    <name type="scientific">Actinocrinis puniceicyclus</name>
    <dbReference type="NCBI Taxonomy" id="977794"/>
    <lineage>
        <taxon>Bacteria</taxon>
        <taxon>Bacillati</taxon>
        <taxon>Actinomycetota</taxon>
        <taxon>Actinomycetes</taxon>
        <taxon>Catenulisporales</taxon>
        <taxon>Actinospicaceae</taxon>
        <taxon>Actinocrinis</taxon>
    </lineage>
</organism>
<dbReference type="CDD" id="cd16936">
    <property type="entry name" value="HATPase_RsbW-like"/>
    <property type="match status" value="1"/>
</dbReference>
<keyword evidence="4" id="KW-1185">Reference proteome</keyword>
<dbReference type="Gene3D" id="3.30.565.10">
    <property type="entry name" value="Histidine kinase-like ATPase, C-terminal domain"/>
    <property type="match status" value="1"/>
</dbReference>
<dbReference type="InterPro" id="IPR003594">
    <property type="entry name" value="HATPase_dom"/>
</dbReference>
<accession>A0A8J7WSM1</accession>
<dbReference type="RefSeq" id="WP_211470686.1">
    <property type="nucleotide sequence ID" value="NZ_JAGSXH010000115.1"/>
</dbReference>
<feature type="domain" description="Histidine kinase/HSP90-like ATPase" evidence="2">
    <location>
        <begin position="27"/>
        <end position="126"/>
    </location>
</feature>
<dbReference type="PANTHER" id="PTHR35526">
    <property type="entry name" value="ANTI-SIGMA-F FACTOR RSBW-RELATED"/>
    <property type="match status" value="1"/>
</dbReference>
<dbReference type="InterPro" id="IPR036890">
    <property type="entry name" value="HATPase_C_sf"/>
</dbReference>
<dbReference type="InterPro" id="IPR050267">
    <property type="entry name" value="Anti-sigma-factor_SerPK"/>
</dbReference>
<proteinExistence type="predicted"/>
<sequence length="150" mass="16361">MLSRLARSAVGHDEEIARFEDARALCSLPVVRREVARFLAHSPIAVGQDVADDAVLCADELITNSLVHTASRVISLNVCVRTSSKRGAVVRVVVGDEDRRRPGRGASCKSELSTRGRGLPLLTALSQWGCRRCSHGKDVWFECPRPAAQE</sequence>
<protein>
    <submittedName>
        <fullName evidence="3">ATP-binding protein</fullName>
    </submittedName>
</protein>
<keyword evidence="3" id="KW-0547">Nucleotide-binding</keyword>
<evidence type="ECO:0000259" key="2">
    <source>
        <dbReference type="Pfam" id="PF13581"/>
    </source>
</evidence>
<dbReference type="EMBL" id="JAGSXH010000115">
    <property type="protein sequence ID" value="MBS2966020.1"/>
    <property type="molecule type" value="Genomic_DNA"/>
</dbReference>
<comment type="caution">
    <text evidence="3">The sequence shown here is derived from an EMBL/GenBank/DDBJ whole genome shotgun (WGS) entry which is preliminary data.</text>
</comment>
<evidence type="ECO:0000256" key="1">
    <source>
        <dbReference type="ARBA" id="ARBA00022527"/>
    </source>
</evidence>
<keyword evidence="3" id="KW-0067">ATP-binding</keyword>
<keyword evidence="1" id="KW-0723">Serine/threonine-protein kinase</keyword>
<name>A0A8J7WSM1_9ACTN</name>